<dbReference type="GO" id="GO:0030170">
    <property type="term" value="F:pyridoxal phosphate binding"/>
    <property type="evidence" value="ECO:0007669"/>
    <property type="project" value="TreeGrafter"/>
</dbReference>
<accession>A0A1F8EBT2</accession>
<dbReference type="InterPro" id="IPR000653">
    <property type="entry name" value="DegT/StrS_aminotransferase"/>
</dbReference>
<evidence type="ECO:0000313" key="4">
    <source>
        <dbReference type="EMBL" id="OGM98200.1"/>
    </source>
</evidence>
<evidence type="ECO:0000256" key="2">
    <source>
        <dbReference type="PIRSR" id="PIRSR000390-2"/>
    </source>
</evidence>
<dbReference type="InterPro" id="IPR015424">
    <property type="entry name" value="PyrdxlP-dep_Trfase"/>
</dbReference>
<reference evidence="4 5" key="1">
    <citation type="journal article" date="2016" name="Nat. Commun.">
        <title>Thousands of microbial genomes shed light on interconnected biogeochemical processes in an aquifer system.</title>
        <authorList>
            <person name="Anantharaman K."/>
            <person name="Brown C.T."/>
            <person name="Hug L.A."/>
            <person name="Sharon I."/>
            <person name="Castelle C.J."/>
            <person name="Probst A.J."/>
            <person name="Thomas B.C."/>
            <person name="Singh A."/>
            <person name="Wilkins M.J."/>
            <person name="Karaoz U."/>
            <person name="Brodie E.L."/>
            <person name="Williams K.H."/>
            <person name="Hubbard S.S."/>
            <person name="Banfield J.F."/>
        </authorList>
    </citation>
    <scope>NUCLEOTIDE SEQUENCE [LARGE SCALE GENOMIC DNA]</scope>
</reference>
<dbReference type="AlphaFoldDB" id="A0A1F8EBT2"/>
<dbReference type="Proteomes" id="UP000178520">
    <property type="component" value="Unassembled WGS sequence"/>
</dbReference>
<evidence type="ECO:0000256" key="1">
    <source>
        <dbReference type="PIRSR" id="PIRSR000390-1"/>
    </source>
</evidence>
<dbReference type="GO" id="GO:0008483">
    <property type="term" value="F:transaminase activity"/>
    <property type="evidence" value="ECO:0007669"/>
    <property type="project" value="TreeGrafter"/>
</dbReference>
<protein>
    <recommendedName>
        <fullName evidence="6">UDP-4-amino-4, 6-dideoxy-N-acetyl-beta-L-altrosamine transaminase</fullName>
    </recommendedName>
</protein>
<dbReference type="Gene3D" id="3.40.640.10">
    <property type="entry name" value="Type I PLP-dependent aspartate aminotransferase-like (Major domain)"/>
    <property type="match status" value="1"/>
</dbReference>
<dbReference type="CDD" id="cd00616">
    <property type="entry name" value="AHBA_syn"/>
    <property type="match status" value="1"/>
</dbReference>
<proteinExistence type="inferred from homology"/>
<name>A0A1F8EBT2_9BACT</name>
<dbReference type="PIRSF" id="PIRSF000390">
    <property type="entry name" value="PLP_StrS"/>
    <property type="match status" value="1"/>
</dbReference>
<evidence type="ECO:0000256" key="3">
    <source>
        <dbReference type="RuleBase" id="RU004508"/>
    </source>
</evidence>
<organism evidence="4 5">
    <name type="scientific">Candidatus Yanofskybacteria bacterium RIFCSPHIGHO2_01_FULL_41_21</name>
    <dbReference type="NCBI Taxonomy" id="1802660"/>
    <lineage>
        <taxon>Bacteria</taxon>
        <taxon>Candidatus Yanofskyibacteriota</taxon>
    </lineage>
</organism>
<keyword evidence="2 3" id="KW-0663">Pyridoxal phosphate</keyword>
<dbReference type="Pfam" id="PF01041">
    <property type="entry name" value="DegT_DnrJ_EryC1"/>
    <property type="match status" value="1"/>
</dbReference>
<dbReference type="EMBL" id="MGJA01000003">
    <property type="protein sequence ID" value="OGM98200.1"/>
    <property type="molecule type" value="Genomic_DNA"/>
</dbReference>
<dbReference type="SUPFAM" id="SSF53383">
    <property type="entry name" value="PLP-dependent transferases"/>
    <property type="match status" value="1"/>
</dbReference>
<comment type="caution">
    <text evidence="4">The sequence shown here is derived from an EMBL/GenBank/DDBJ whole genome shotgun (WGS) entry which is preliminary data.</text>
</comment>
<dbReference type="PANTHER" id="PTHR30244:SF34">
    <property type="entry name" value="DTDP-4-AMINO-4,6-DIDEOXYGALACTOSE TRANSAMINASE"/>
    <property type="match status" value="1"/>
</dbReference>
<dbReference type="InterPro" id="IPR015421">
    <property type="entry name" value="PyrdxlP-dep_Trfase_major"/>
</dbReference>
<dbReference type="STRING" id="1802660.A2735_00635"/>
<dbReference type="GO" id="GO:0000271">
    <property type="term" value="P:polysaccharide biosynthetic process"/>
    <property type="evidence" value="ECO:0007669"/>
    <property type="project" value="TreeGrafter"/>
</dbReference>
<dbReference type="Gene3D" id="3.90.1150.10">
    <property type="entry name" value="Aspartate Aminotransferase, domain 1"/>
    <property type="match status" value="1"/>
</dbReference>
<feature type="modified residue" description="N6-(pyridoxal phosphate)lysine" evidence="2">
    <location>
        <position position="180"/>
    </location>
</feature>
<dbReference type="PANTHER" id="PTHR30244">
    <property type="entry name" value="TRANSAMINASE"/>
    <property type="match status" value="1"/>
</dbReference>
<sequence>MKIQFLSPNLNKKDIQEAVKVLKSGWITYGPVTEKFEEIFAGYVGSKKAVFNSSGTAALHVALLVAGVGPGDEVITTPLSYVATSNVILYVGATPVFVDVDAKMGLIDLNKIKGAITSKTKAVIPVHLYGQMVDMKKLKKICGAKIKIIEDSAHAIESERDGIKPGQLSFASCFSFHAAKNITSGEGGAVTVNDDKLAHELKLLCEGGVERTSTGRFMTLLGYKYSATTFQAAMLISQMKRINSDWKKRKILWERYKKGLTGVAGVSFPEQVPNSRHGYNMFVIWVEPTRRDILREKLGQAGIQTSIHFNPIHLEPHYKKSFGYKKGDFPVTEKLGFSSITLPLHQKLTKENQDYIVDKIKELLEV</sequence>
<evidence type="ECO:0008006" key="6">
    <source>
        <dbReference type="Google" id="ProtNLM"/>
    </source>
</evidence>
<comment type="similarity">
    <text evidence="3">Belongs to the DegT/DnrJ/EryC1 family.</text>
</comment>
<dbReference type="InterPro" id="IPR015422">
    <property type="entry name" value="PyrdxlP-dep_Trfase_small"/>
</dbReference>
<evidence type="ECO:0000313" key="5">
    <source>
        <dbReference type="Proteomes" id="UP000178520"/>
    </source>
</evidence>
<feature type="active site" description="Proton acceptor" evidence="1">
    <location>
        <position position="180"/>
    </location>
</feature>
<gene>
    <name evidence="4" type="ORF">A2735_00635</name>
</gene>